<dbReference type="OrthoDB" id="1660026at2759"/>
<reference evidence="3 4" key="1">
    <citation type="journal article" date="2021" name="Plant Biotechnol. J.">
        <title>Multi-omics assisted identification of the key and species-specific regulatory components of drought-tolerant mechanisms in Gossypium stocksii.</title>
        <authorList>
            <person name="Yu D."/>
            <person name="Ke L."/>
            <person name="Zhang D."/>
            <person name="Wu Y."/>
            <person name="Sun Y."/>
            <person name="Mei J."/>
            <person name="Sun J."/>
            <person name="Sun Y."/>
        </authorList>
    </citation>
    <scope>NUCLEOTIDE SEQUENCE [LARGE SCALE GENOMIC DNA]</scope>
    <source>
        <strain evidence="4">cv. E1</strain>
        <tissue evidence="3">Leaf</tissue>
    </source>
</reference>
<evidence type="ECO:0000313" key="4">
    <source>
        <dbReference type="Proteomes" id="UP000828251"/>
    </source>
</evidence>
<dbReference type="Proteomes" id="UP000828251">
    <property type="component" value="Unassembled WGS sequence"/>
</dbReference>
<sequence>MHLSESISDAGNTYWGTSTSTGWQATSDWGRYETSRRRDDVLPMKSTGEGTSYVAADDRLDDESDVDPPREPGPDGAKVALFSKPKPVPTEAEGGSDDEKEDPRFRAYSPPVHMHNVDVSEDDVLEFPDLPHRRRDRASSSLDSGELEVGKEFSNKDSFLGALKQHSIMNGVNYNVVKSKYDKFEAKCAVKDGTCAWKIMASLRKRTGLWEIKKYKGPHTCVGGDLVVGVGRMTHLDKIMNPEVFASSMANVVESYKVMGFGKKKSSLTVTRVIPHATAAYRSVVEQE</sequence>
<evidence type="ECO:0000313" key="3">
    <source>
        <dbReference type="EMBL" id="KAH1039378.1"/>
    </source>
</evidence>
<evidence type="ECO:0000259" key="2">
    <source>
        <dbReference type="Pfam" id="PF03108"/>
    </source>
</evidence>
<protein>
    <recommendedName>
        <fullName evidence="2">Transposase MuDR plant domain-containing protein</fullName>
    </recommendedName>
</protein>
<dbReference type="AlphaFoldDB" id="A0A9D3UFE2"/>
<name>A0A9D3UFE2_9ROSI</name>
<accession>A0A9D3UFE2</accession>
<gene>
    <name evidence="3" type="ORF">J1N35_041121</name>
</gene>
<dbReference type="InterPro" id="IPR004332">
    <property type="entry name" value="Transposase_MuDR"/>
</dbReference>
<feature type="region of interest" description="Disordered" evidence="1">
    <location>
        <begin position="1"/>
        <end position="104"/>
    </location>
</feature>
<proteinExistence type="predicted"/>
<feature type="domain" description="Transposase MuDR plant" evidence="2">
    <location>
        <begin position="147"/>
        <end position="212"/>
    </location>
</feature>
<keyword evidence="4" id="KW-1185">Reference proteome</keyword>
<feature type="compositionally biased region" description="Polar residues" evidence="1">
    <location>
        <begin position="1"/>
        <end position="27"/>
    </location>
</feature>
<organism evidence="3 4">
    <name type="scientific">Gossypium stocksii</name>
    <dbReference type="NCBI Taxonomy" id="47602"/>
    <lineage>
        <taxon>Eukaryota</taxon>
        <taxon>Viridiplantae</taxon>
        <taxon>Streptophyta</taxon>
        <taxon>Embryophyta</taxon>
        <taxon>Tracheophyta</taxon>
        <taxon>Spermatophyta</taxon>
        <taxon>Magnoliopsida</taxon>
        <taxon>eudicotyledons</taxon>
        <taxon>Gunneridae</taxon>
        <taxon>Pentapetalae</taxon>
        <taxon>rosids</taxon>
        <taxon>malvids</taxon>
        <taxon>Malvales</taxon>
        <taxon>Malvaceae</taxon>
        <taxon>Malvoideae</taxon>
        <taxon>Gossypium</taxon>
    </lineage>
</organism>
<feature type="compositionally biased region" description="Basic and acidic residues" evidence="1">
    <location>
        <begin position="30"/>
        <end position="42"/>
    </location>
</feature>
<dbReference type="EMBL" id="JAIQCV010000012">
    <property type="protein sequence ID" value="KAH1039378.1"/>
    <property type="molecule type" value="Genomic_DNA"/>
</dbReference>
<dbReference type="Pfam" id="PF03108">
    <property type="entry name" value="DBD_Tnp_Mut"/>
    <property type="match status" value="1"/>
</dbReference>
<comment type="caution">
    <text evidence="3">The sequence shown here is derived from an EMBL/GenBank/DDBJ whole genome shotgun (WGS) entry which is preliminary data.</text>
</comment>
<evidence type="ECO:0000256" key="1">
    <source>
        <dbReference type="SAM" id="MobiDB-lite"/>
    </source>
</evidence>